<sequence length="141" mass="15706">LAFHTSTTSTGKFYFFLSLYRPHGGLEDRQECRGDTTRRDSLEKIWESKGLELEKMQVVHASDEDFENGIGLSEATHAKTVQITQSRMKTSTQHATRGAEGYQSIPLMQLPALLRIKKGIGLILCSFNPVATADTEAQFIA</sequence>
<comment type="caution">
    <text evidence="1">The sequence shown here is derived from an EMBL/GenBank/DDBJ whole genome shotgun (WGS) entry which is preliminary data.</text>
</comment>
<organism evidence="1 2">
    <name type="scientific">Thalassiosira oceanica</name>
    <name type="common">Marine diatom</name>
    <dbReference type="NCBI Taxonomy" id="159749"/>
    <lineage>
        <taxon>Eukaryota</taxon>
        <taxon>Sar</taxon>
        <taxon>Stramenopiles</taxon>
        <taxon>Ochrophyta</taxon>
        <taxon>Bacillariophyta</taxon>
        <taxon>Coscinodiscophyceae</taxon>
        <taxon>Thalassiosirophycidae</taxon>
        <taxon>Thalassiosirales</taxon>
        <taxon>Thalassiosiraceae</taxon>
        <taxon>Thalassiosira</taxon>
    </lineage>
</organism>
<evidence type="ECO:0000313" key="1">
    <source>
        <dbReference type="EMBL" id="EJK64882.1"/>
    </source>
</evidence>
<dbReference type="EMBL" id="AGNL01016730">
    <property type="protein sequence ID" value="EJK64882.1"/>
    <property type="molecule type" value="Genomic_DNA"/>
</dbReference>
<gene>
    <name evidence="1" type="ORF">THAOC_14332</name>
</gene>
<reference evidence="1 2" key="1">
    <citation type="journal article" date="2012" name="Genome Biol.">
        <title>Genome and low-iron response of an oceanic diatom adapted to chronic iron limitation.</title>
        <authorList>
            <person name="Lommer M."/>
            <person name="Specht M."/>
            <person name="Roy A.S."/>
            <person name="Kraemer L."/>
            <person name="Andreson R."/>
            <person name="Gutowska M.A."/>
            <person name="Wolf J."/>
            <person name="Bergner S.V."/>
            <person name="Schilhabel M.B."/>
            <person name="Klostermeier U.C."/>
            <person name="Beiko R.G."/>
            <person name="Rosenstiel P."/>
            <person name="Hippler M."/>
            <person name="Laroche J."/>
        </authorList>
    </citation>
    <scope>NUCLEOTIDE SEQUENCE [LARGE SCALE GENOMIC DNA]</scope>
    <source>
        <strain evidence="1 2">CCMP1005</strain>
    </source>
</reference>
<feature type="non-terminal residue" evidence="1">
    <location>
        <position position="1"/>
    </location>
</feature>
<accession>K0T366</accession>
<proteinExistence type="predicted"/>
<name>K0T366_THAOC</name>
<dbReference type="Proteomes" id="UP000266841">
    <property type="component" value="Unassembled WGS sequence"/>
</dbReference>
<keyword evidence="2" id="KW-1185">Reference proteome</keyword>
<protein>
    <submittedName>
        <fullName evidence="1">Uncharacterized protein</fullName>
    </submittedName>
</protein>
<dbReference type="AlphaFoldDB" id="K0T366"/>
<evidence type="ECO:0000313" key="2">
    <source>
        <dbReference type="Proteomes" id="UP000266841"/>
    </source>
</evidence>